<dbReference type="Proteomes" id="UP000054937">
    <property type="component" value="Unassembled WGS sequence"/>
</dbReference>
<protein>
    <recommendedName>
        <fullName evidence="2">SET domain-containing protein</fullName>
    </recommendedName>
</protein>
<name>A0A0V0R529_PSEPJ</name>
<dbReference type="PROSITE" id="PS50280">
    <property type="entry name" value="SET"/>
    <property type="match status" value="1"/>
</dbReference>
<dbReference type="EMBL" id="LDAU01000046">
    <property type="protein sequence ID" value="KRX09585.1"/>
    <property type="molecule type" value="Genomic_DNA"/>
</dbReference>
<organism evidence="3 4">
    <name type="scientific">Pseudocohnilembus persalinus</name>
    <name type="common">Ciliate</name>
    <dbReference type="NCBI Taxonomy" id="266149"/>
    <lineage>
        <taxon>Eukaryota</taxon>
        <taxon>Sar</taxon>
        <taxon>Alveolata</taxon>
        <taxon>Ciliophora</taxon>
        <taxon>Intramacronucleata</taxon>
        <taxon>Oligohymenophorea</taxon>
        <taxon>Scuticociliatia</taxon>
        <taxon>Philasterida</taxon>
        <taxon>Pseudocohnilembidae</taxon>
        <taxon>Pseudocohnilembus</taxon>
    </lineage>
</organism>
<sequence length="531" mass="62371">MEDTQLTKLQQFFKNNKYLQLEDTDNKGRCVIAKQDIPECTTIIHEEPLYYFDSSKHPPCVLTCKTCLKFYNKLTAEQKAQNEIIQQQIIEYEQKQQEKLQSKADDECSVSDFSSDSEQEDYQQINNQEQQNEQKAKNKKQKRTVLKKPQLIYSDAINELQTQFQGHLGYVHLMAEILLSNPENQDNDSDSCIENTDKNQDKNDNKNDKINENNENYQNKSNNTTSQNFKEFSQLDFCPSNPSKNQNLAATINFLKNFFLSQNESFNLQKQQIFEKLVSNSHGQTDPPENGLFICTSMLNHSCKNNCFYFLEKQKITVRNFKKINKGEEVTVSYIRNLYQPRILRQKELAYRGFKCVCERCLDTEKEEVRIWGCPKKQSNNCTGFFMPFNNSSVFKCDQCGNQENFLSKAKKSEKNIDMELLHKKHFKIHQDMDNNLKEAGFSMPEELFEALALQLIDNYKWLFQTNFYPENISLYDVIAQRFNKAKNKKKTQFYFEKAFQEAIACFGERSQQAQLQLSRLKNPPQQCQIF</sequence>
<reference evidence="3 4" key="1">
    <citation type="journal article" date="2015" name="Sci. Rep.">
        <title>Genome of the facultative scuticociliatosis pathogen Pseudocohnilembus persalinus provides insight into its virulence through horizontal gene transfer.</title>
        <authorList>
            <person name="Xiong J."/>
            <person name="Wang G."/>
            <person name="Cheng J."/>
            <person name="Tian M."/>
            <person name="Pan X."/>
            <person name="Warren A."/>
            <person name="Jiang C."/>
            <person name="Yuan D."/>
            <person name="Miao W."/>
        </authorList>
    </citation>
    <scope>NUCLEOTIDE SEQUENCE [LARGE SCALE GENOMIC DNA]</scope>
    <source>
        <strain evidence="3">36N120E</strain>
    </source>
</reference>
<dbReference type="InterPro" id="IPR050869">
    <property type="entry name" value="H3K4_H4K5_MeTrfase"/>
</dbReference>
<evidence type="ECO:0000313" key="3">
    <source>
        <dbReference type="EMBL" id="KRX09585.1"/>
    </source>
</evidence>
<dbReference type="CDD" id="cd20071">
    <property type="entry name" value="SET_SMYD"/>
    <property type="match status" value="1"/>
</dbReference>
<dbReference type="AlphaFoldDB" id="A0A0V0R529"/>
<dbReference type="OrthoDB" id="1028014at2759"/>
<keyword evidence="4" id="KW-1185">Reference proteome</keyword>
<feature type="domain" description="SET" evidence="2">
    <location>
        <begin position="17"/>
        <end position="335"/>
    </location>
</feature>
<evidence type="ECO:0000256" key="1">
    <source>
        <dbReference type="SAM" id="MobiDB-lite"/>
    </source>
</evidence>
<gene>
    <name evidence="3" type="ORF">PPERSA_08617</name>
</gene>
<dbReference type="Gene3D" id="2.170.270.10">
    <property type="entry name" value="SET domain"/>
    <property type="match status" value="1"/>
</dbReference>
<proteinExistence type="predicted"/>
<dbReference type="SUPFAM" id="SSF82199">
    <property type="entry name" value="SET domain"/>
    <property type="match status" value="1"/>
</dbReference>
<evidence type="ECO:0000313" key="4">
    <source>
        <dbReference type="Proteomes" id="UP000054937"/>
    </source>
</evidence>
<dbReference type="InParanoid" id="A0A0V0R529"/>
<dbReference type="PANTHER" id="PTHR12197">
    <property type="entry name" value="HISTONE-LYSINE N-METHYLTRANSFERASE SMYD"/>
    <property type="match status" value="1"/>
</dbReference>
<feature type="compositionally biased region" description="Basic and acidic residues" evidence="1">
    <location>
        <begin position="195"/>
        <end position="212"/>
    </location>
</feature>
<feature type="compositionally biased region" description="Low complexity" evidence="1">
    <location>
        <begin position="213"/>
        <end position="225"/>
    </location>
</feature>
<comment type="caution">
    <text evidence="3">The sequence shown here is derived from an EMBL/GenBank/DDBJ whole genome shotgun (WGS) entry which is preliminary data.</text>
</comment>
<dbReference type="SMART" id="SM00317">
    <property type="entry name" value="SET"/>
    <property type="match status" value="1"/>
</dbReference>
<dbReference type="InterPro" id="IPR001214">
    <property type="entry name" value="SET_dom"/>
</dbReference>
<accession>A0A0V0R529</accession>
<feature type="region of interest" description="Disordered" evidence="1">
    <location>
        <begin position="182"/>
        <end position="225"/>
    </location>
</feature>
<dbReference type="PANTHER" id="PTHR12197:SF292">
    <property type="entry name" value="SET DOMAIN-CONTAINING PROTEIN"/>
    <property type="match status" value="1"/>
</dbReference>
<dbReference type="Pfam" id="PF00856">
    <property type="entry name" value="SET"/>
    <property type="match status" value="1"/>
</dbReference>
<feature type="region of interest" description="Disordered" evidence="1">
    <location>
        <begin position="101"/>
        <end position="123"/>
    </location>
</feature>
<evidence type="ECO:0000259" key="2">
    <source>
        <dbReference type="PROSITE" id="PS50280"/>
    </source>
</evidence>
<dbReference type="InterPro" id="IPR046341">
    <property type="entry name" value="SET_dom_sf"/>
</dbReference>